<evidence type="ECO:0000256" key="7">
    <source>
        <dbReference type="HAMAP-Rule" id="MF_00107"/>
    </source>
</evidence>
<dbReference type="AlphaFoldDB" id="A0A2U2MVH8"/>
<evidence type="ECO:0000256" key="5">
    <source>
        <dbReference type="ARBA" id="ARBA00023229"/>
    </source>
</evidence>
<dbReference type="InterPro" id="IPR003526">
    <property type="entry name" value="MECDP_synthase"/>
</dbReference>
<evidence type="ECO:0000256" key="8">
    <source>
        <dbReference type="RuleBase" id="RU004395"/>
    </source>
</evidence>
<evidence type="ECO:0000256" key="1">
    <source>
        <dbReference type="ARBA" id="ARBA00000200"/>
    </source>
</evidence>
<dbReference type="Proteomes" id="UP000245753">
    <property type="component" value="Unassembled WGS sequence"/>
</dbReference>
<feature type="binding site" evidence="7">
    <location>
        <position position="13"/>
    </location>
    <ligand>
        <name>a divalent metal cation</name>
        <dbReference type="ChEBI" id="CHEBI:60240"/>
    </ligand>
</feature>
<evidence type="ECO:0000256" key="6">
    <source>
        <dbReference type="ARBA" id="ARBA00023239"/>
    </source>
</evidence>
<evidence type="ECO:0000256" key="2">
    <source>
        <dbReference type="ARBA" id="ARBA00004709"/>
    </source>
</evidence>
<keyword evidence="4 7" id="KW-0479">Metal-binding</keyword>
<keyword evidence="5 7" id="KW-0414">Isoprene biosynthesis</keyword>
<dbReference type="OrthoDB" id="9804336at2"/>
<dbReference type="InterPro" id="IPR020555">
    <property type="entry name" value="MECDP_synthase_CS"/>
</dbReference>
<dbReference type="CDD" id="cd00554">
    <property type="entry name" value="MECDP_synthase"/>
    <property type="match status" value="1"/>
</dbReference>
<feature type="domain" description="2-C-methyl-D-erythritol 2,4-cyclodiphosphate synthase" evidence="9">
    <location>
        <begin position="4"/>
        <end position="163"/>
    </location>
</feature>
<evidence type="ECO:0000313" key="11">
    <source>
        <dbReference type="Proteomes" id="UP000245753"/>
    </source>
</evidence>
<dbReference type="InterPro" id="IPR036571">
    <property type="entry name" value="MECDP_synthase_sf"/>
</dbReference>
<dbReference type="EC" id="4.6.1.12" evidence="3 7"/>
<feature type="site" description="Transition state stabilizer" evidence="7">
    <location>
        <position position="142"/>
    </location>
</feature>
<feature type="binding site" evidence="7">
    <location>
        <position position="11"/>
    </location>
    <ligand>
        <name>a divalent metal cation</name>
        <dbReference type="ChEBI" id="CHEBI:60240"/>
    </ligand>
</feature>
<organism evidence="10 11">
    <name type="scientific">Bifidobacterium catulorum</name>
    <dbReference type="NCBI Taxonomy" id="1630173"/>
    <lineage>
        <taxon>Bacteria</taxon>
        <taxon>Bacillati</taxon>
        <taxon>Actinomycetota</taxon>
        <taxon>Actinomycetes</taxon>
        <taxon>Bifidobacteriales</taxon>
        <taxon>Bifidobacteriaceae</taxon>
        <taxon>Bifidobacterium</taxon>
    </lineage>
</organism>
<comment type="catalytic activity">
    <reaction evidence="1 7 8">
        <text>4-CDP-2-C-methyl-D-erythritol 2-phosphate = 2-C-methyl-D-erythritol 2,4-cyclic diphosphate + CMP</text>
        <dbReference type="Rhea" id="RHEA:23864"/>
        <dbReference type="ChEBI" id="CHEBI:57919"/>
        <dbReference type="ChEBI" id="CHEBI:58483"/>
        <dbReference type="ChEBI" id="CHEBI:60377"/>
        <dbReference type="EC" id="4.6.1.12"/>
    </reaction>
</comment>
<feature type="binding site" evidence="7">
    <location>
        <position position="53"/>
    </location>
    <ligand>
        <name>a divalent metal cation</name>
        <dbReference type="ChEBI" id="CHEBI:60240"/>
    </ligand>
</feature>
<dbReference type="EMBL" id="QFFN01000001">
    <property type="protein sequence ID" value="PWG60832.1"/>
    <property type="molecule type" value="Genomic_DNA"/>
</dbReference>
<dbReference type="GO" id="GO:0046872">
    <property type="term" value="F:metal ion binding"/>
    <property type="evidence" value="ECO:0007669"/>
    <property type="project" value="UniProtKB-KW"/>
</dbReference>
<keyword evidence="11" id="KW-1185">Reference proteome</keyword>
<evidence type="ECO:0000259" key="9">
    <source>
        <dbReference type="Pfam" id="PF02542"/>
    </source>
</evidence>
<feature type="binding site" evidence="7">
    <location>
        <begin position="11"/>
        <end position="13"/>
    </location>
    <ligand>
        <name>4-CDP-2-C-methyl-D-erythritol 2-phosphate</name>
        <dbReference type="ChEBI" id="CHEBI:57919"/>
    </ligand>
</feature>
<comment type="subunit">
    <text evidence="7">Homotrimer.</text>
</comment>
<reference evidence="10 11" key="1">
    <citation type="journal article" date="2018" name="Int. J. Syst. Evol. Microbiol.">
        <title>Bifidobacterium catulorum sp. nov., a novel taxon from the faeces of the baby common marmoset (Callithrix jacchus).</title>
        <authorList>
            <person name="Modesto M."/>
            <person name="Michelini S."/>
            <person name="Oki K."/>
            <person name="Biavati B."/>
            <person name="Watanabe K."/>
            <person name="Mattarelli P."/>
        </authorList>
    </citation>
    <scope>NUCLEOTIDE SEQUENCE [LARGE SCALE GENOMIC DNA]</scope>
    <source>
        <strain evidence="10 11">MRM 8.19</strain>
    </source>
</reference>
<dbReference type="SUPFAM" id="SSF69765">
    <property type="entry name" value="IpsF-like"/>
    <property type="match status" value="1"/>
</dbReference>
<evidence type="ECO:0000256" key="4">
    <source>
        <dbReference type="ARBA" id="ARBA00022723"/>
    </source>
</evidence>
<keyword evidence="6 7" id="KW-0456">Lyase</keyword>
<dbReference type="PANTHER" id="PTHR43181">
    <property type="entry name" value="2-C-METHYL-D-ERYTHRITOL 2,4-CYCLODIPHOSPHATE SYNTHASE, CHLOROPLASTIC"/>
    <property type="match status" value="1"/>
</dbReference>
<dbReference type="GO" id="GO:0008685">
    <property type="term" value="F:2-C-methyl-D-erythritol 2,4-cyclodiphosphate synthase activity"/>
    <property type="evidence" value="ECO:0007669"/>
    <property type="project" value="UniProtKB-UniRule"/>
</dbReference>
<dbReference type="PROSITE" id="PS01350">
    <property type="entry name" value="ISPF"/>
    <property type="match status" value="1"/>
</dbReference>
<dbReference type="GO" id="GO:0019288">
    <property type="term" value="P:isopentenyl diphosphate biosynthetic process, methylerythritol 4-phosphate pathway"/>
    <property type="evidence" value="ECO:0007669"/>
    <property type="project" value="UniProtKB-UniRule"/>
</dbReference>
<feature type="binding site" evidence="7">
    <location>
        <begin position="141"/>
        <end position="144"/>
    </location>
    <ligand>
        <name>4-CDP-2-C-methyl-D-erythritol 2-phosphate</name>
        <dbReference type="ChEBI" id="CHEBI:57919"/>
    </ligand>
</feature>
<dbReference type="PANTHER" id="PTHR43181:SF1">
    <property type="entry name" value="2-C-METHYL-D-ERYTHRITOL 2,4-CYCLODIPHOSPHATE SYNTHASE, CHLOROPLASTIC"/>
    <property type="match status" value="1"/>
</dbReference>
<comment type="pathway">
    <text evidence="2 7">Isoprenoid biosynthesis; isopentenyl diphosphate biosynthesis via DXP pathway; isopentenyl diphosphate from 1-deoxy-D-xylulose 5-phosphate: step 4/6.</text>
</comment>
<name>A0A2U2MVH8_9BIFI</name>
<evidence type="ECO:0000313" key="10">
    <source>
        <dbReference type="EMBL" id="PWG60832.1"/>
    </source>
</evidence>
<dbReference type="Pfam" id="PF02542">
    <property type="entry name" value="YgbB"/>
    <property type="match status" value="1"/>
</dbReference>
<comment type="caution">
    <text evidence="7">Lacks conserved residue(s) required for the propagation of feature annotation.</text>
</comment>
<evidence type="ECO:0000256" key="3">
    <source>
        <dbReference type="ARBA" id="ARBA00012579"/>
    </source>
</evidence>
<dbReference type="GO" id="GO:0016114">
    <property type="term" value="P:terpenoid biosynthetic process"/>
    <property type="evidence" value="ECO:0007669"/>
    <property type="project" value="InterPro"/>
</dbReference>
<feature type="binding site" evidence="7">
    <location>
        <begin position="67"/>
        <end position="69"/>
    </location>
    <ligand>
        <name>4-CDP-2-C-methyl-D-erythritol 2-phosphate</name>
        <dbReference type="ChEBI" id="CHEBI:57919"/>
    </ligand>
</feature>
<feature type="site" description="Transition state stabilizer" evidence="7">
    <location>
        <position position="45"/>
    </location>
</feature>
<feature type="binding site" evidence="7">
    <location>
        <position position="148"/>
    </location>
    <ligand>
        <name>4-CDP-2-C-methyl-D-erythritol 2-phosphate</name>
        <dbReference type="ChEBI" id="CHEBI:57919"/>
    </ligand>
</feature>
<dbReference type="NCBIfam" id="TIGR00151">
    <property type="entry name" value="ispF"/>
    <property type="match status" value="1"/>
</dbReference>
<sequence>MDAVRVGQGFDAHRFAPDGTHRELWVACLRWTDDESRGAEGIAGDSDGDVAVHAVIDAVLSASGLGDIGTLFGVGSASRGAGMHGDAMLRIVRDHLSDNGWRTVNASVVIVGNAPRISVRRSEAAAAMSAALGAPVTVGATTTDGMGFTGDGEGIAAIASAMVVRDR</sequence>
<dbReference type="HAMAP" id="MF_00107">
    <property type="entry name" value="IspF"/>
    <property type="match status" value="1"/>
</dbReference>
<dbReference type="UniPathway" id="UPA00056">
    <property type="reaction ID" value="UER00095"/>
</dbReference>
<accession>A0A2U2MVH8</accession>
<dbReference type="RefSeq" id="WP_109136428.1">
    <property type="nucleotide sequence ID" value="NZ_QFFN01000001.1"/>
</dbReference>
<comment type="function">
    <text evidence="7">Involved in the biosynthesis of isopentenyl diphosphate (IPP) and dimethylallyl diphosphate (DMAPP), two major building blocks of isoprenoid compounds. Catalyzes the conversion of 4-diphosphocytidyl-2-C-methyl-D-erythritol 2-phosphate (CDP-ME2P) to 2-C-methyl-D-erythritol 2,4-cyclodiphosphate (ME-CPP) with a corresponding release of cytidine 5-monophosphate (CMP).</text>
</comment>
<comment type="similarity">
    <text evidence="7 8">Belongs to the IspF family.</text>
</comment>
<comment type="caution">
    <text evidence="10">The sequence shown here is derived from an EMBL/GenBank/DDBJ whole genome shotgun (WGS) entry which is preliminary data.</text>
</comment>
<proteinExistence type="inferred from homology"/>
<protein>
    <recommendedName>
        <fullName evidence="3 7">2-C-methyl-D-erythritol 2,4-cyclodiphosphate synthase</fullName>
        <shortName evidence="7">MECDP-synthase</shortName>
        <shortName evidence="7">MECPP-synthase</shortName>
        <shortName evidence="7">MECPS</shortName>
        <ecNumber evidence="3 7">4.6.1.12</ecNumber>
    </recommendedName>
</protein>
<dbReference type="Gene3D" id="3.30.1330.50">
    <property type="entry name" value="2-C-methyl-D-erythritol 2,4-cyclodiphosphate synthase"/>
    <property type="match status" value="1"/>
</dbReference>
<comment type="cofactor">
    <cofactor evidence="7">
        <name>a divalent metal cation</name>
        <dbReference type="ChEBI" id="CHEBI:60240"/>
    </cofactor>
    <text evidence="7">Binds 1 divalent metal cation per subunit.</text>
</comment>
<gene>
    <name evidence="7" type="primary">ispF</name>
    <name evidence="10" type="ORF">DF200_00995</name>
</gene>